<evidence type="ECO:0000256" key="8">
    <source>
        <dbReference type="ARBA" id="ARBA00022840"/>
    </source>
</evidence>
<evidence type="ECO:0000259" key="11">
    <source>
        <dbReference type="PROSITE" id="PS50290"/>
    </source>
</evidence>
<keyword evidence="15" id="KW-1185">Reference proteome</keyword>
<evidence type="ECO:0000256" key="5">
    <source>
        <dbReference type="ARBA" id="ARBA00022741"/>
    </source>
</evidence>
<organism evidence="14 15">
    <name type="scientific">Phrynosoma platyrhinos</name>
    <name type="common">Desert horned lizard</name>
    <dbReference type="NCBI Taxonomy" id="52577"/>
    <lineage>
        <taxon>Eukaryota</taxon>
        <taxon>Metazoa</taxon>
        <taxon>Chordata</taxon>
        <taxon>Craniata</taxon>
        <taxon>Vertebrata</taxon>
        <taxon>Euteleostomi</taxon>
        <taxon>Lepidosauria</taxon>
        <taxon>Squamata</taxon>
        <taxon>Bifurcata</taxon>
        <taxon>Unidentata</taxon>
        <taxon>Episquamata</taxon>
        <taxon>Toxicofera</taxon>
        <taxon>Iguania</taxon>
        <taxon>Phrynosomatidae</taxon>
        <taxon>Phrynosomatinae</taxon>
        <taxon>Phrynosoma</taxon>
    </lineage>
</organism>
<evidence type="ECO:0000256" key="6">
    <source>
        <dbReference type="ARBA" id="ARBA00022763"/>
    </source>
</evidence>
<comment type="subcellular location">
    <subcellularLocation>
        <location evidence="1">Nucleus</location>
    </subcellularLocation>
</comment>
<dbReference type="InterPro" id="IPR036940">
    <property type="entry name" value="PI3/4_kinase_cat_sf"/>
</dbReference>
<evidence type="ECO:0000256" key="4">
    <source>
        <dbReference type="ARBA" id="ARBA00022679"/>
    </source>
</evidence>
<evidence type="ECO:0000256" key="9">
    <source>
        <dbReference type="ARBA" id="ARBA00023242"/>
    </source>
</evidence>
<proteinExistence type="predicted"/>
<dbReference type="PROSITE" id="PS51189">
    <property type="entry name" value="FAT"/>
    <property type="match status" value="1"/>
</dbReference>
<keyword evidence="9" id="KW-0539">Nucleus</keyword>
<dbReference type="PROSITE" id="PS51190">
    <property type="entry name" value="FATC"/>
    <property type="match status" value="1"/>
</dbReference>
<evidence type="ECO:0000313" key="14">
    <source>
        <dbReference type="EMBL" id="KAH0625140.1"/>
    </source>
</evidence>
<evidence type="ECO:0000256" key="7">
    <source>
        <dbReference type="ARBA" id="ARBA00022777"/>
    </source>
</evidence>
<dbReference type="Proteomes" id="UP000826234">
    <property type="component" value="Unassembled WGS sequence"/>
</dbReference>
<evidence type="ECO:0000256" key="3">
    <source>
        <dbReference type="ARBA" id="ARBA00022527"/>
    </source>
</evidence>
<dbReference type="Pfam" id="PF02260">
    <property type="entry name" value="FATC"/>
    <property type="match status" value="1"/>
</dbReference>
<dbReference type="InterPro" id="IPR000403">
    <property type="entry name" value="PI3/4_kinase_cat_dom"/>
</dbReference>
<dbReference type="SMART" id="SM00146">
    <property type="entry name" value="PI3Kc"/>
    <property type="match status" value="1"/>
</dbReference>
<dbReference type="CDD" id="cd05171">
    <property type="entry name" value="PIKKc_ATM"/>
    <property type="match status" value="1"/>
</dbReference>
<dbReference type="SMART" id="SM01343">
    <property type="entry name" value="FATC"/>
    <property type="match status" value="1"/>
</dbReference>
<evidence type="ECO:0000313" key="15">
    <source>
        <dbReference type="Proteomes" id="UP000826234"/>
    </source>
</evidence>
<sequence>MQTTCDEIDIFTNMVEEISENKHSGSRLVVNQKCRQALEHDLMVMSEKLFSSFSYEIPAETLVRCGGLLTGVLGCYCYAGIMTEEEARKSELFHKAKKSPKKSMSAIFLHLLTSKLMSDLADICKHLMASTGKANEIGEVDMMEDDPEESRMEGEHQAVLDLFDDECAEAGDVNECGELQTLAGALSPLSEEHLTKQDLLLLDILKFLCIAVTASSGQTVCFRVSEVRRKLLMLIEGNTFDYMKPLHLHVYLVLLKELPSEENPLLEDQIVSLLSPLADVCSFYRRDQEVCSAILRNLLPMVTALGNATTNTEDLSRAQGQFLTVVGAFWHLTSEHKCTAPVRIALVNCMKALLQADPYSKWTMLNIKHETLTVSDAFPNFLADSNFQVCMVAAKSCYKVLIPQLVIRNQFEEVESIANKIEIEEKQLLACCFPKILVGVLPYFAFQNHEDGEFAEKRARASKVYDTLKDESCLGIQLIDNLFHGNLPEIVVEILMTLYEPADKKTEDSDLKRFAGYVPLKGISFRNFLLCFDLLNCVCHTAVKYCQDALGSHLHVIVGTLIPIVGEQPEAQEEVLRLLKYLVIDNKDNENLYQAVKHLDPFPDQPAFKELRSAQQKIKYSEGEFSLLEEINHFLSVNISDSLSLTRREGLNDLRKQLESHKEQMKHLMKEFQEVPKDCVIVKLVVCLLQLSKIAVNSSDTILDSEPLANGSLNKISRSTMLGIVDYLRRQKNFWLDLNYLQVAVVAQSCAAHFTALLYAEIYADKINLDKQQERFTSKAARQLTFEEESQNARLTCLSNKSKEETGISLQDLLMEIYRSIGEPDSIYGCGGGRMLQPLARIRTYEHEAVWGKALVTYDLETSLPPSTRQAGIIEALQNFGLYDTLSVYLKGLEQESEESTVELQELRYQAAWRNMQWDQISSVKDEMGGRGYHESLYDALQCLKDKEFSTFYERLKCARSVTNSDLNNMYLKWQRQSQLLQDSDFNFQEPIMALRTVILNILLEKEMENTKRECIKDILTRHLVELSKLGRMAKNTQLPERAMFQIKQYSPTKHGISEWQLEEAQVFWAKKEQSLALNILKEMIKKMDEDLFKVEKDPSLRLIYTECLRLCGSWLAETCLENPTVIMQNYLEKAVEVAGSQKGDSSDELKSGKMKAFLSLARFSDTQYQRIENYMKSSEFENKQALLRKAKEEVGLLREHRVQTNRYTVKVQRELELDECAIRALAEDRKRFLCKAIENYISCLQSGEEHDMWIFRLCSLWLENSGISEVNGMIQLIARISLDHPHHTLFIILALANANKDELLTKPEEARSSSLTKKMPKEASLLDMDRIEAATNIINIVKHRRTEMVANIETLCDAYITLANLDANRWKSQKRGVNIPSDQPITKLKNLEDVVVPTMEIKVDPSGKYENLVTIRSFKPEFHLAGGLNLPKIIDCVGSDGIERRQLVKVVPLSQRSGVLEWCTGTIPLGEFLINTDRSAHKRYRPKDYSNLDCQKKMMEAQKRSFEEKYAIFMDICQNFQPVFRYFCMEKFLDPAVWFEKRLAYTRSVATSSIVGYILGLGDRHVQNILLDEQTAELVHIDLGVAFEQGKILPTPETVPFRLTRDIVDGMGITGVEGVFRRCCEKTMAVMRNSQEALLTIVEVLLYDPLFDWTMNPLKALYLQQRPEDEADVSSSLNAADQGYSKKAVGDNQIFNKVAERVLMRLQEKLKGVEEGTVLSVGGQVNLLIQQAMDPKNLSRLFPGWKAWI</sequence>
<dbReference type="PANTHER" id="PTHR37079">
    <property type="entry name" value="SERINE/THREONINE-PROTEIN KINASE ATM"/>
    <property type="match status" value="1"/>
</dbReference>
<evidence type="ECO:0000256" key="2">
    <source>
        <dbReference type="ARBA" id="ARBA00012513"/>
    </source>
</evidence>
<gene>
    <name evidence="14" type="ORF">JD844_033287</name>
</gene>
<feature type="domain" description="FAT" evidence="12">
    <location>
        <begin position="742"/>
        <end position="1299"/>
    </location>
</feature>
<keyword evidence="7" id="KW-0418">Kinase</keyword>
<dbReference type="EC" id="2.7.11.1" evidence="2"/>
<dbReference type="InterPro" id="IPR038980">
    <property type="entry name" value="ATM_plant"/>
</dbReference>
<dbReference type="InterPro" id="IPR018936">
    <property type="entry name" value="PI3/4_kinase_CS"/>
</dbReference>
<comment type="catalytic activity">
    <reaction evidence="10">
        <text>L-threonyl-[protein] + ATP = O-phospho-L-threonyl-[protein] + ADP + H(+)</text>
        <dbReference type="Rhea" id="RHEA:46608"/>
        <dbReference type="Rhea" id="RHEA-COMP:11060"/>
        <dbReference type="Rhea" id="RHEA-COMP:11605"/>
        <dbReference type="ChEBI" id="CHEBI:15378"/>
        <dbReference type="ChEBI" id="CHEBI:30013"/>
        <dbReference type="ChEBI" id="CHEBI:30616"/>
        <dbReference type="ChEBI" id="CHEBI:61977"/>
        <dbReference type="ChEBI" id="CHEBI:456216"/>
        <dbReference type="EC" id="2.7.11.1"/>
    </reaction>
</comment>
<feature type="domain" description="FATC" evidence="13">
    <location>
        <begin position="1718"/>
        <end position="1750"/>
    </location>
</feature>
<dbReference type="Pfam" id="PF02259">
    <property type="entry name" value="FAT"/>
    <property type="match status" value="1"/>
</dbReference>
<evidence type="ECO:0000259" key="12">
    <source>
        <dbReference type="PROSITE" id="PS51189"/>
    </source>
</evidence>
<dbReference type="SUPFAM" id="SSF56112">
    <property type="entry name" value="Protein kinase-like (PK-like)"/>
    <property type="match status" value="1"/>
</dbReference>
<comment type="caution">
    <text evidence="14">The sequence shown here is derived from an EMBL/GenBank/DDBJ whole genome shotgun (WGS) entry which is preliminary data.</text>
</comment>
<dbReference type="InterPro" id="IPR014009">
    <property type="entry name" value="PIK_FAT"/>
</dbReference>
<evidence type="ECO:0000259" key="13">
    <source>
        <dbReference type="PROSITE" id="PS51190"/>
    </source>
</evidence>
<feature type="domain" description="PI3K/PI4K catalytic" evidence="11">
    <location>
        <begin position="1419"/>
        <end position="1696"/>
    </location>
</feature>
<dbReference type="PROSITE" id="PS00916">
    <property type="entry name" value="PI3_4_KINASE_2"/>
    <property type="match status" value="1"/>
</dbReference>
<keyword evidence="8" id="KW-0067">ATP-binding</keyword>
<dbReference type="PANTHER" id="PTHR37079:SF4">
    <property type="entry name" value="SERINE_THREONINE-PROTEIN KINASE ATM"/>
    <property type="match status" value="1"/>
</dbReference>
<keyword evidence="4" id="KW-0808">Transferase</keyword>
<keyword evidence="3" id="KW-0723">Serine/threonine-protein kinase</keyword>
<dbReference type="Pfam" id="PF00454">
    <property type="entry name" value="PI3_PI4_kinase"/>
    <property type="match status" value="1"/>
</dbReference>
<keyword evidence="5" id="KW-0547">Nucleotide-binding</keyword>
<evidence type="ECO:0000256" key="10">
    <source>
        <dbReference type="ARBA" id="ARBA00047899"/>
    </source>
</evidence>
<reference evidence="14 15" key="1">
    <citation type="journal article" date="2022" name="Gigascience">
        <title>A chromosome-level genome assembly and annotation of the desert horned lizard, Phrynosoma platyrhinos, provides insight into chromosomal rearrangements among reptiles.</title>
        <authorList>
            <person name="Koochekian N."/>
            <person name="Ascanio A."/>
            <person name="Farleigh K."/>
            <person name="Card D.C."/>
            <person name="Schield D.R."/>
            <person name="Castoe T.A."/>
            <person name="Jezkova T."/>
        </authorList>
    </citation>
    <scope>NUCLEOTIDE SEQUENCE [LARGE SCALE GENOMIC DNA]</scope>
    <source>
        <strain evidence="14">NK-2021</strain>
    </source>
</reference>
<dbReference type="InterPro" id="IPR044107">
    <property type="entry name" value="PIKKc_ATM"/>
</dbReference>
<dbReference type="EMBL" id="JAIPUX010001232">
    <property type="protein sequence ID" value="KAH0625140.1"/>
    <property type="molecule type" value="Genomic_DNA"/>
</dbReference>
<accession>A0ABQ7T628</accession>
<dbReference type="PROSITE" id="PS50290">
    <property type="entry name" value="PI3_4_KINASE_3"/>
    <property type="match status" value="1"/>
</dbReference>
<keyword evidence="6" id="KW-0227">DNA damage</keyword>
<dbReference type="Gene3D" id="1.10.1070.11">
    <property type="entry name" value="Phosphatidylinositol 3-/4-kinase, catalytic domain"/>
    <property type="match status" value="1"/>
</dbReference>
<dbReference type="InterPro" id="IPR011009">
    <property type="entry name" value="Kinase-like_dom_sf"/>
</dbReference>
<dbReference type="InterPro" id="IPR003152">
    <property type="entry name" value="FATC_dom"/>
</dbReference>
<dbReference type="InterPro" id="IPR003151">
    <property type="entry name" value="PIK-rel_kinase_FAT"/>
</dbReference>
<protein>
    <recommendedName>
        <fullName evidence="2">non-specific serine/threonine protein kinase</fullName>
        <ecNumber evidence="2">2.7.11.1</ecNumber>
    </recommendedName>
</protein>
<name>A0ABQ7T628_PHRPL</name>
<evidence type="ECO:0000256" key="1">
    <source>
        <dbReference type="ARBA" id="ARBA00004123"/>
    </source>
</evidence>